<dbReference type="CDD" id="cd00037">
    <property type="entry name" value="CLECT"/>
    <property type="match status" value="1"/>
</dbReference>
<accession>A0A979FT64</accession>
<dbReference type="Proteomes" id="UP000694843">
    <property type="component" value="Unplaced"/>
</dbReference>
<gene>
    <name evidence="3" type="primary">LOC125179150</name>
</gene>
<dbReference type="GeneID" id="125179150"/>
<proteinExistence type="predicted"/>
<dbReference type="KEGG" id="hazt:125179150"/>
<name>A0A979FT64_HYAAZ</name>
<dbReference type="AlphaFoldDB" id="A0A979FT64"/>
<feature type="chain" id="PRO_5037630702" evidence="1">
    <location>
        <begin position="27"/>
        <end position="202"/>
    </location>
</feature>
<keyword evidence="2" id="KW-1185">Reference proteome</keyword>
<evidence type="ECO:0000313" key="3">
    <source>
        <dbReference type="RefSeq" id="XP_047740381.1"/>
    </source>
</evidence>
<protein>
    <submittedName>
        <fullName evidence="3">Uncharacterized protein LOC125179150</fullName>
    </submittedName>
</protein>
<keyword evidence="1" id="KW-0732">Signal</keyword>
<feature type="signal peptide" evidence="1">
    <location>
        <begin position="1"/>
        <end position="26"/>
    </location>
</feature>
<sequence>MTAGVSGTFTLVQRLLYALWTIDAQGAGTPAACAARCVVSDVCGGFVWASSVPPCRLVVSSSIAGAVATKTAAAYRRVRFRDDLHIFELPPSLMPAVGVRQSCLKLGMDLPPHTISPAEEAILTIRSGSFIFVDMVVKANGTAATLSTGVDVPNTGIPWAPNYPLMTGKERCVMIGGIKTTLFYDSGCNIAQNLTQICVRQG</sequence>
<organism evidence="2 3">
    <name type="scientific">Hyalella azteca</name>
    <name type="common">Amphipod</name>
    <dbReference type="NCBI Taxonomy" id="294128"/>
    <lineage>
        <taxon>Eukaryota</taxon>
        <taxon>Metazoa</taxon>
        <taxon>Ecdysozoa</taxon>
        <taxon>Arthropoda</taxon>
        <taxon>Crustacea</taxon>
        <taxon>Multicrustacea</taxon>
        <taxon>Malacostraca</taxon>
        <taxon>Eumalacostraca</taxon>
        <taxon>Peracarida</taxon>
        <taxon>Amphipoda</taxon>
        <taxon>Senticaudata</taxon>
        <taxon>Talitrida</taxon>
        <taxon>Talitroidea</taxon>
        <taxon>Hyalellidae</taxon>
        <taxon>Hyalella</taxon>
    </lineage>
</organism>
<reference evidence="3" key="1">
    <citation type="submission" date="2025-08" db="UniProtKB">
        <authorList>
            <consortium name="RefSeq"/>
        </authorList>
    </citation>
    <scope>IDENTIFICATION</scope>
    <source>
        <tissue evidence="3">Whole organism</tissue>
    </source>
</reference>
<evidence type="ECO:0000256" key="1">
    <source>
        <dbReference type="SAM" id="SignalP"/>
    </source>
</evidence>
<evidence type="ECO:0000313" key="2">
    <source>
        <dbReference type="Proteomes" id="UP000694843"/>
    </source>
</evidence>
<dbReference type="RefSeq" id="XP_047740381.1">
    <property type="nucleotide sequence ID" value="XM_047884425.1"/>
</dbReference>